<dbReference type="AlphaFoldDB" id="A0A2P2QNL3"/>
<proteinExistence type="predicted"/>
<organism evidence="1">
    <name type="scientific">Rhizophora mucronata</name>
    <name type="common">Asiatic mangrove</name>
    <dbReference type="NCBI Taxonomy" id="61149"/>
    <lineage>
        <taxon>Eukaryota</taxon>
        <taxon>Viridiplantae</taxon>
        <taxon>Streptophyta</taxon>
        <taxon>Embryophyta</taxon>
        <taxon>Tracheophyta</taxon>
        <taxon>Spermatophyta</taxon>
        <taxon>Magnoliopsida</taxon>
        <taxon>eudicotyledons</taxon>
        <taxon>Gunneridae</taxon>
        <taxon>Pentapetalae</taxon>
        <taxon>rosids</taxon>
        <taxon>fabids</taxon>
        <taxon>Malpighiales</taxon>
        <taxon>Rhizophoraceae</taxon>
        <taxon>Rhizophora</taxon>
    </lineage>
</organism>
<dbReference type="EMBL" id="GGEC01088125">
    <property type="protein sequence ID" value="MBX68609.1"/>
    <property type="molecule type" value="Transcribed_RNA"/>
</dbReference>
<name>A0A2P2QNL3_RHIMU</name>
<accession>A0A2P2QNL3</accession>
<reference evidence="1" key="1">
    <citation type="submission" date="2018-02" db="EMBL/GenBank/DDBJ databases">
        <title>Rhizophora mucronata_Transcriptome.</title>
        <authorList>
            <person name="Meera S.P."/>
            <person name="Sreeshan A."/>
            <person name="Augustine A."/>
        </authorList>
    </citation>
    <scope>NUCLEOTIDE SEQUENCE</scope>
    <source>
        <tissue evidence="1">Leaf</tissue>
    </source>
</reference>
<protein>
    <submittedName>
        <fullName evidence="1">Uncharacterized protein</fullName>
    </submittedName>
</protein>
<evidence type="ECO:0000313" key="1">
    <source>
        <dbReference type="EMBL" id="MBX68609.1"/>
    </source>
</evidence>
<sequence>MASKSVVSFTTSISLIIS</sequence>